<dbReference type="EMBL" id="CYZO01000006">
    <property type="protein sequence ID" value="CUN70087.1"/>
    <property type="molecule type" value="Genomic_DNA"/>
</dbReference>
<dbReference type="GeneID" id="97328432"/>
<dbReference type="AlphaFoldDB" id="A0A173Z2K6"/>
<evidence type="ECO:0000313" key="5">
    <source>
        <dbReference type="Proteomes" id="UP000292665"/>
    </source>
</evidence>
<keyword evidence="1" id="KW-1133">Transmembrane helix</keyword>
<dbReference type="GO" id="GO:0006508">
    <property type="term" value="P:proteolysis"/>
    <property type="evidence" value="ECO:0007669"/>
    <property type="project" value="InterPro"/>
</dbReference>
<dbReference type="Proteomes" id="UP000095787">
    <property type="component" value="Unassembled WGS sequence"/>
</dbReference>
<evidence type="ECO:0000313" key="2">
    <source>
        <dbReference type="EMBL" id="CUN70087.1"/>
    </source>
</evidence>
<keyword evidence="1" id="KW-0472">Membrane</keyword>
<proteinExistence type="predicted"/>
<evidence type="ECO:0000313" key="3">
    <source>
        <dbReference type="EMBL" id="RYS78773.1"/>
    </source>
</evidence>
<feature type="transmembrane region" description="Helical" evidence="1">
    <location>
        <begin position="126"/>
        <end position="148"/>
    </location>
</feature>
<dbReference type="RefSeq" id="WP_004846509.1">
    <property type="nucleotide sequence ID" value="NZ_AP028249.1"/>
</dbReference>
<feature type="transmembrane region" description="Helical" evidence="1">
    <location>
        <begin position="96"/>
        <end position="120"/>
    </location>
</feature>
<name>A0A173Z2K6_9FIRM</name>
<dbReference type="Pfam" id="PF03419">
    <property type="entry name" value="Peptidase_U4"/>
    <property type="match status" value="1"/>
</dbReference>
<dbReference type="InterPro" id="IPR005081">
    <property type="entry name" value="SpoIIGA"/>
</dbReference>
<reference evidence="3 5" key="2">
    <citation type="journal article" date="2019" name="Science, e1252229">
        <title>Invertible promoters mediate bacterial phase variation, antibiotic resistance, and host adaptation in the gut.</title>
        <authorList>
            <person name="Jiang X."/>
            <person name="Hall A.B."/>
            <person name="Arthur T.D."/>
            <person name="Plichta D.R."/>
            <person name="Covington C.T."/>
            <person name="Poyet M."/>
            <person name="Crothers J."/>
            <person name="Moses P.L."/>
            <person name="Tolonen A.C."/>
            <person name="Vlamakis H."/>
            <person name="Alm E.J."/>
            <person name="Xavier R.J."/>
        </authorList>
    </citation>
    <scope>NUCLEOTIDE SEQUENCE [LARGE SCALE GENOMIC DNA]</scope>
    <source>
        <strain evidence="5">aa_0143</strain>
        <strain evidence="3">Aa_0143</strain>
    </source>
</reference>
<dbReference type="EMBL" id="RCYR01000022">
    <property type="protein sequence ID" value="RYS78773.1"/>
    <property type="molecule type" value="Genomic_DNA"/>
</dbReference>
<feature type="transmembrane region" description="Helical" evidence="1">
    <location>
        <begin position="38"/>
        <end position="58"/>
    </location>
</feature>
<reference evidence="2 4" key="1">
    <citation type="submission" date="2015-09" db="EMBL/GenBank/DDBJ databases">
        <authorList>
            <consortium name="Pathogen Informatics"/>
        </authorList>
    </citation>
    <scope>NUCLEOTIDE SEQUENCE [LARGE SCALE GENOMIC DNA]</scope>
    <source>
        <strain evidence="2 4">2789STDY5834841</strain>
    </source>
</reference>
<dbReference type="Proteomes" id="UP000292665">
    <property type="component" value="Unassembled WGS sequence"/>
</dbReference>
<gene>
    <name evidence="3" type="ORF">EAI93_10490</name>
    <name evidence="2" type="ORF">ERS852456_00581</name>
</gene>
<protein>
    <submittedName>
        <fullName evidence="2">Sigma-E processing peptidase SpoIIGA</fullName>
    </submittedName>
</protein>
<evidence type="ECO:0000256" key="1">
    <source>
        <dbReference type="SAM" id="Phobius"/>
    </source>
</evidence>
<organism evidence="2 4">
    <name type="scientific">[Ruminococcus] torques</name>
    <dbReference type="NCBI Taxonomy" id="33039"/>
    <lineage>
        <taxon>Bacteria</taxon>
        <taxon>Bacillati</taxon>
        <taxon>Bacillota</taxon>
        <taxon>Clostridia</taxon>
        <taxon>Lachnospirales</taxon>
        <taxon>Lachnospiraceae</taxon>
        <taxon>Mediterraneibacter</taxon>
    </lineage>
</organism>
<dbReference type="GO" id="GO:0030436">
    <property type="term" value="P:asexual sporulation"/>
    <property type="evidence" value="ECO:0007669"/>
    <property type="project" value="InterPro"/>
</dbReference>
<evidence type="ECO:0000313" key="4">
    <source>
        <dbReference type="Proteomes" id="UP000095787"/>
    </source>
</evidence>
<accession>A0A173Z2K6</accession>
<feature type="transmembrane region" description="Helical" evidence="1">
    <location>
        <begin position="64"/>
        <end position="84"/>
    </location>
</feature>
<dbReference type="GO" id="GO:0004190">
    <property type="term" value="F:aspartic-type endopeptidase activity"/>
    <property type="evidence" value="ECO:0007669"/>
    <property type="project" value="InterPro"/>
</dbReference>
<keyword evidence="1" id="KW-0812">Transmembrane</keyword>
<sequence>MYYELYIDVFFLENFMLDSLLLMAVNRVMQYRNSYARMLAGGAAGSFLTCVVIALPLMPAIKTLLFGVGINSVMIFAGLGGDVLKKGRKQSKKELAAWFLRTLIVLYAAAVVFGGAANLFRPYMKFAGVFYAVFAVGYFAFTGMWKFISRIRQNTKNLPEVTLYTSLGVKKVIGLIDTGNELRDFASDDPVNIIDPRLAESITTHPEWEKGFHMIPYSSIGGDGVMKVFRIEKMCIHMDEDIWIENPLLGMSERTLSEKERYEMILNPGIFL</sequence>